<dbReference type="Proteomes" id="UP001596500">
    <property type="component" value="Unassembled WGS sequence"/>
</dbReference>
<proteinExistence type="predicted"/>
<organism evidence="1 2">
    <name type="scientific">Laceyella putida</name>
    <dbReference type="NCBI Taxonomy" id="110101"/>
    <lineage>
        <taxon>Bacteria</taxon>
        <taxon>Bacillati</taxon>
        <taxon>Bacillota</taxon>
        <taxon>Bacilli</taxon>
        <taxon>Bacillales</taxon>
        <taxon>Thermoactinomycetaceae</taxon>
        <taxon>Laceyella</taxon>
    </lineage>
</organism>
<evidence type="ECO:0000313" key="2">
    <source>
        <dbReference type="Proteomes" id="UP001596500"/>
    </source>
</evidence>
<evidence type="ECO:0000313" key="1">
    <source>
        <dbReference type="EMBL" id="MFC7441067.1"/>
    </source>
</evidence>
<dbReference type="EMBL" id="JBHTBW010000020">
    <property type="protein sequence ID" value="MFC7441067.1"/>
    <property type="molecule type" value="Genomic_DNA"/>
</dbReference>
<keyword evidence="2" id="KW-1185">Reference proteome</keyword>
<accession>A0ABW2RJ68</accession>
<reference evidence="2" key="1">
    <citation type="journal article" date="2019" name="Int. J. Syst. Evol. Microbiol.">
        <title>The Global Catalogue of Microorganisms (GCM) 10K type strain sequencing project: providing services to taxonomists for standard genome sequencing and annotation.</title>
        <authorList>
            <consortium name="The Broad Institute Genomics Platform"/>
            <consortium name="The Broad Institute Genome Sequencing Center for Infectious Disease"/>
            <person name="Wu L."/>
            <person name="Ma J."/>
        </authorList>
    </citation>
    <scope>NUCLEOTIDE SEQUENCE [LARGE SCALE GENOMIC DNA]</scope>
    <source>
        <strain evidence="2">CGMCC 1.12942</strain>
    </source>
</reference>
<name>A0ABW2RJ68_9BACL</name>
<dbReference type="RefSeq" id="WP_379864362.1">
    <property type="nucleotide sequence ID" value="NZ_JBHTBW010000020.1"/>
</dbReference>
<comment type="caution">
    <text evidence="1">The sequence shown here is derived from an EMBL/GenBank/DDBJ whole genome shotgun (WGS) entry which is preliminary data.</text>
</comment>
<sequence>MEYLRNSSPYIPPEGFYNYIRSIIKFVHKQPLVFELVRKRTVRFYDIKSAVEAGIIFDRKLATPDDDDEEIAFNFALFKYLRLAYRRFTIFEAIYPYRDKDELLDEKFIKNVKVKEEVGRKSAVRNFINEVILPFLNLIMMELSNMKMELETQKSMGISIHIEGNVGDNAFIGDFSQNRGQIGHDWGDQDKID</sequence>
<gene>
    <name evidence="1" type="ORF">ACFQNG_07850</name>
</gene>
<protein>
    <submittedName>
        <fullName evidence="1">Uncharacterized protein</fullName>
    </submittedName>
</protein>